<dbReference type="CTD" id="9814730"/>
<organism evidence="1 2">
    <name type="scientific">Caenorhabditis remanei</name>
    <name type="common">Caenorhabditis vulgaris</name>
    <dbReference type="NCBI Taxonomy" id="31234"/>
    <lineage>
        <taxon>Eukaryota</taxon>
        <taxon>Metazoa</taxon>
        <taxon>Ecdysozoa</taxon>
        <taxon>Nematoda</taxon>
        <taxon>Chromadorea</taxon>
        <taxon>Rhabditida</taxon>
        <taxon>Rhabditina</taxon>
        <taxon>Rhabditomorpha</taxon>
        <taxon>Rhabditoidea</taxon>
        <taxon>Rhabditidae</taxon>
        <taxon>Peloderinae</taxon>
        <taxon>Caenorhabditis</taxon>
    </lineage>
</organism>
<proteinExistence type="predicted"/>
<dbReference type="InterPro" id="IPR000719">
    <property type="entry name" value="Prot_kinase_dom"/>
</dbReference>
<dbReference type="InterPro" id="IPR008271">
    <property type="entry name" value="Ser/Thr_kinase_AS"/>
</dbReference>
<dbReference type="OMA" id="CAKRKLY"/>
<evidence type="ECO:0000313" key="1">
    <source>
        <dbReference type="EMBL" id="OZF82448.1"/>
    </source>
</evidence>
<accession>A0A260Z9S1</accession>
<dbReference type="GO" id="GO:0015630">
    <property type="term" value="C:microtubule cytoskeleton"/>
    <property type="evidence" value="ECO:0007669"/>
    <property type="project" value="UniProtKB-ARBA"/>
</dbReference>
<dbReference type="EMBL" id="NMWX01000196">
    <property type="protein sequence ID" value="OZF82448.1"/>
    <property type="molecule type" value="Genomic_DNA"/>
</dbReference>
<keyword evidence="2" id="KW-1185">Reference proteome</keyword>
<dbReference type="OrthoDB" id="5979581at2759"/>
<dbReference type="STRING" id="31234.E3LSU6"/>
<protein>
    <submittedName>
        <fullName evidence="1">Uncharacterized protein</fullName>
    </submittedName>
</protein>
<sequence length="369" mass="42339">MPSEKEEDPMKNVTFHKNKKFGDWIIGDVLDEGGFGKVYHVTNIHDPSKVAALKAESNDIEGGSAIKLEAMILNRLNENGPVPHIPIVYLCAKRKLYCYMVMTLLGKNLRKLKTLNTVMNNGFTRGTWSRIGIQCLYAIKYVHDNGFVHRDIKPQNFLLGYEKEKERARIVHILDFGLARPFATYFAREKKWIARKARGSAEFRGTLRYTSPNVHLRKEQGRGDDVWSLLYVLIELNGGKALPWQNDSQRERVEQMKLNLPAKVVMSNMPGCMDKVMPHLETLDYYQRPDYHLFFKALWQVMENEKITPNSKYDWEPDNVDPKSYPTAAWENPSGSFFQLDPIGINTPPTPAETALTTEKSGKTKKSKK</sequence>
<feature type="non-terminal residue" evidence="1">
    <location>
        <position position="1"/>
    </location>
</feature>
<evidence type="ECO:0000313" key="2">
    <source>
        <dbReference type="Proteomes" id="UP000216624"/>
    </source>
</evidence>
<dbReference type="PANTHER" id="PTHR11909">
    <property type="entry name" value="CASEIN KINASE-RELATED"/>
    <property type="match status" value="1"/>
</dbReference>
<dbReference type="eggNOG" id="KOG1164">
    <property type="taxonomic scope" value="Eukaryota"/>
</dbReference>
<dbReference type="HOGENOM" id="CLU_019279_2_5_1"/>
<dbReference type="InterPro" id="IPR050235">
    <property type="entry name" value="CK1_Ser-Thr_kinase"/>
</dbReference>
<dbReference type="Proteomes" id="UP000216624">
    <property type="component" value="Unassembled WGS sequence"/>
</dbReference>
<dbReference type="Gene3D" id="1.10.510.10">
    <property type="entry name" value="Transferase(Phosphotransferase) domain 1"/>
    <property type="match status" value="1"/>
</dbReference>
<gene>
    <name evidence="1" type="ORF">FL82_10183</name>
</gene>
<dbReference type="KEGG" id="crq:GCK72_009856"/>
<dbReference type="GO" id="GO:0005524">
    <property type="term" value="F:ATP binding"/>
    <property type="evidence" value="ECO:0007669"/>
    <property type="project" value="UniProtKB-KW"/>
</dbReference>
<dbReference type="PROSITE" id="PS00108">
    <property type="entry name" value="PROTEIN_KINASE_ST"/>
    <property type="match status" value="1"/>
</dbReference>
<name>A0A260Z9S1_CAERE</name>
<dbReference type="SUPFAM" id="SSF56112">
    <property type="entry name" value="Protein kinase-like (PK-like)"/>
    <property type="match status" value="1"/>
</dbReference>
<reference evidence="1" key="1">
    <citation type="submission" date="2017-08" db="EMBL/GenBank/DDBJ databases">
        <authorList>
            <person name="de Groot N.N."/>
        </authorList>
    </citation>
    <scope>NUCLEOTIDE SEQUENCE [LARGE SCALE GENOMIC DNA]</scope>
    <source>
        <strain evidence="1">PX439</strain>
    </source>
</reference>
<dbReference type="GO" id="GO:0004674">
    <property type="term" value="F:protein serine/threonine kinase activity"/>
    <property type="evidence" value="ECO:0007669"/>
    <property type="project" value="UniProtKB-KW"/>
</dbReference>
<dbReference type="Pfam" id="PF00069">
    <property type="entry name" value="Pkinase"/>
    <property type="match status" value="1"/>
</dbReference>
<comment type="caution">
    <text evidence="1">The sequence shown here is derived from an EMBL/GenBank/DDBJ whole genome shotgun (WGS) entry which is preliminary data.</text>
</comment>
<dbReference type="PROSITE" id="PS50011">
    <property type="entry name" value="PROTEIN_KINASE_DOM"/>
    <property type="match status" value="1"/>
</dbReference>
<dbReference type="SMART" id="SM00220">
    <property type="entry name" value="S_TKc"/>
    <property type="match status" value="1"/>
</dbReference>
<dbReference type="InterPro" id="IPR011009">
    <property type="entry name" value="Kinase-like_dom_sf"/>
</dbReference>